<dbReference type="InterPro" id="IPR014721">
    <property type="entry name" value="Ribsml_uS5_D2-typ_fold_subgr"/>
</dbReference>
<keyword evidence="9 12" id="KW-0418">Kinase</keyword>
<keyword evidence="7 12" id="KW-0791">Threonine biosynthesis</keyword>
<comment type="caution">
    <text evidence="16">The sequence shown here is derived from an EMBL/GenBank/DDBJ whole genome shotgun (WGS) entry which is preliminary data.</text>
</comment>
<dbReference type="GO" id="GO:0004413">
    <property type="term" value="F:homoserine kinase activity"/>
    <property type="evidence" value="ECO:0007669"/>
    <property type="project" value="UniProtKB-UniRule"/>
</dbReference>
<evidence type="ECO:0000256" key="8">
    <source>
        <dbReference type="ARBA" id="ARBA00022741"/>
    </source>
</evidence>
<comment type="function">
    <text evidence="12">Catalyzes the ATP-dependent phosphorylation of L-homoserine to L-homoserine phosphate.</text>
</comment>
<comment type="catalytic activity">
    <reaction evidence="11 12">
        <text>L-homoserine + ATP = O-phospho-L-homoserine + ADP + H(+)</text>
        <dbReference type="Rhea" id="RHEA:13985"/>
        <dbReference type="ChEBI" id="CHEBI:15378"/>
        <dbReference type="ChEBI" id="CHEBI:30616"/>
        <dbReference type="ChEBI" id="CHEBI:57476"/>
        <dbReference type="ChEBI" id="CHEBI:57590"/>
        <dbReference type="ChEBI" id="CHEBI:456216"/>
        <dbReference type="EC" id="2.7.1.39"/>
    </reaction>
</comment>
<dbReference type="InterPro" id="IPR036554">
    <property type="entry name" value="GHMP_kinase_C_sf"/>
</dbReference>
<comment type="pathway">
    <text evidence="1 12">Amino-acid biosynthesis; L-threonine biosynthesis; L-threonine from L-aspartate: step 4/5.</text>
</comment>
<gene>
    <name evidence="12" type="primary">thrB</name>
    <name evidence="16" type="ORF">EC574_01005</name>
</gene>
<dbReference type="HAMAP" id="MF_00384">
    <property type="entry name" value="Homoser_kinase"/>
    <property type="match status" value="1"/>
</dbReference>
<sequence length="295" mass="32947">MVVSVPATSANLGPGFDCLGLSLNLRNRFFIEPSSFHAVKLVGEGEGIPKFLTNNIFTKVFYEILKKHGNDGSFKFLLHNKVPITRGMGSSSAMIVGAVASAFVFLGFAFDRENIVNTALIYENHPDNITPAVFGGYNAAFVEKKKVISLKTKIPSFLKAVMVIPNRAISTKQSRHLLPKRYSVQESVFNLSHASLMTMAIVQGKWDLLRCCSKDRMHQYKRMQTYPVLFAIQKLALENNALMSTLSGSGSSFFNMCYEEDAPKLKQVLSKKFPKFRVAVLDFDNDGVLIEKDWN</sequence>
<dbReference type="InterPro" id="IPR006203">
    <property type="entry name" value="GHMP_knse_ATP-bd_CS"/>
</dbReference>
<proteinExistence type="inferred from homology"/>
<dbReference type="SUPFAM" id="SSF54211">
    <property type="entry name" value="Ribosomal protein S5 domain 2-like"/>
    <property type="match status" value="1"/>
</dbReference>
<dbReference type="PANTHER" id="PTHR20861">
    <property type="entry name" value="HOMOSERINE/4-DIPHOSPHOCYTIDYL-2-C-METHYL-D-ERYTHRITOL KINASE"/>
    <property type="match status" value="1"/>
</dbReference>
<dbReference type="InterPro" id="IPR013750">
    <property type="entry name" value="GHMP_kinase_C_dom"/>
</dbReference>
<dbReference type="PROSITE" id="PS00627">
    <property type="entry name" value="GHMP_KINASES_ATP"/>
    <property type="match status" value="1"/>
</dbReference>
<organism evidence="16 17">
    <name type="scientific">Helicobacter pylori</name>
    <name type="common">Campylobacter pylori</name>
    <dbReference type="NCBI Taxonomy" id="210"/>
    <lineage>
        <taxon>Bacteria</taxon>
        <taxon>Pseudomonadati</taxon>
        <taxon>Campylobacterota</taxon>
        <taxon>Epsilonproteobacteria</taxon>
        <taxon>Campylobacterales</taxon>
        <taxon>Helicobacteraceae</taxon>
        <taxon>Helicobacter</taxon>
    </lineage>
</organism>
<feature type="domain" description="GHMP kinase N-terminal" evidence="14">
    <location>
        <begin position="55"/>
        <end position="136"/>
    </location>
</feature>
<keyword evidence="13" id="KW-0812">Transmembrane</keyword>
<evidence type="ECO:0000256" key="11">
    <source>
        <dbReference type="ARBA" id="ARBA00049375"/>
    </source>
</evidence>
<evidence type="ECO:0000256" key="1">
    <source>
        <dbReference type="ARBA" id="ARBA00005015"/>
    </source>
</evidence>
<keyword evidence="13" id="KW-0472">Membrane</keyword>
<keyword evidence="6 12" id="KW-0808">Transferase</keyword>
<dbReference type="InterPro" id="IPR000870">
    <property type="entry name" value="Homoserine_kinase"/>
</dbReference>
<evidence type="ECO:0000256" key="4">
    <source>
        <dbReference type="ARBA" id="ARBA00017858"/>
    </source>
</evidence>
<evidence type="ECO:0000256" key="2">
    <source>
        <dbReference type="ARBA" id="ARBA00007370"/>
    </source>
</evidence>
<evidence type="ECO:0000256" key="5">
    <source>
        <dbReference type="ARBA" id="ARBA00022605"/>
    </source>
</evidence>
<keyword evidence="5 12" id="KW-0028">Amino-acid biosynthesis</keyword>
<dbReference type="Gene3D" id="3.30.70.890">
    <property type="entry name" value="GHMP kinase, C-terminal domain"/>
    <property type="match status" value="1"/>
</dbReference>
<dbReference type="Pfam" id="PF00288">
    <property type="entry name" value="GHMP_kinases_N"/>
    <property type="match status" value="1"/>
</dbReference>
<dbReference type="EMBL" id="RJIC01000001">
    <property type="protein sequence ID" value="RVZ65900.1"/>
    <property type="molecule type" value="Genomic_DNA"/>
</dbReference>
<feature type="binding site" evidence="12">
    <location>
        <begin position="83"/>
        <end position="93"/>
    </location>
    <ligand>
        <name>ATP</name>
        <dbReference type="ChEBI" id="CHEBI:30616"/>
    </ligand>
</feature>
<dbReference type="GO" id="GO:0005524">
    <property type="term" value="F:ATP binding"/>
    <property type="evidence" value="ECO:0007669"/>
    <property type="project" value="UniProtKB-UniRule"/>
</dbReference>
<accession>A0A438ZPS8</accession>
<keyword evidence="8 12" id="KW-0547">Nucleotide-binding</keyword>
<reference evidence="16 17" key="1">
    <citation type="submission" date="2018-10" db="EMBL/GenBank/DDBJ databases">
        <title>Genetic determinants and prediction of antibiotic resistance phenotypes in Helicobacter pylori.</title>
        <authorList>
            <person name="Wagner K."/>
        </authorList>
    </citation>
    <scope>NUCLEOTIDE SEQUENCE [LARGE SCALE GENOMIC DNA]</scope>
    <source>
        <strain evidence="16 17">ZH117</strain>
    </source>
</reference>
<evidence type="ECO:0000256" key="7">
    <source>
        <dbReference type="ARBA" id="ARBA00022697"/>
    </source>
</evidence>
<feature type="domain" description="GHMP kinase C-terminal" evidence="15">
    <location>
        <begin position="218"/>
        <end position="274"/>
    </location>
</feature>
<dbReference type="GO" id="GO:0009088">
    <property type="term" value="P:threonine biosynthetic process"/>
    <property type="evidence" value="ECO:0007669"/>
    <property type="project" value="UniProtKB-UniRule"/>
</dbReference>
<dbReference type="UniPathway" id="UPA00050">
    <property type="reaction ID" value="UER00064"/>
</dbReference>
<dbReference type="InterPro" id="IPR020568">
    <property type="entry name" value="Ribosomal_Su5_D2-typ_SF"/>
</dbReference>
<keyword evidence="13" id="KW-1133">Transmembrane helix</keyword>
<keyword evidence="10 12" id="KW-0067">ATP-binding</keyword>
<dbReference type="InterPro" id="IPR006204">
    <property type="entry name" value="GHMP_kinase_N_dom"/>
</dbReference>
<evidence type="ECO:0000256" key="10">
    <source>
        <dbReference type="ARBA" id="ARBA00022840"/>
    </source>
</evidence>
<comment type="similarity">
    <text evidence="2 12">Belongs to the GHMP kinase family. Homoserine kinase subfamily.</text>
</comment>
<protein>
    <recommendedName>
        <fullName evidence="4 12">Homoserine kinase</fullName>
        <shortName evidence="12">HK</shortName>
        <shortName evidence="12">HSK</shortName>
        <ecNumber evidence="3 12">2.7.1.39</ecNumber>
    </recommendedName>
</protein>
<comment type="subcellular location">
    <subcellularLocation>
        <location evidence="12">Cytoplasm</location>
    </subcellularLocation>
</comment>
<dbReference type="Gene3D" id="3.30.230.10">
    <property type="match status" value="1"/>
</dbReference>
<name>A0A438ZPS8_HELPX</name>
<dbReference type="NCBIfam" id="TIGR00191">
    <property type="entry name" value="thrB"/>
    <property type="match status" value="1"/>
</dbReference>
<evidence type="ECO:0000259" key="15">
    <source>
        <dbReference type="Pfam" id="PF08544"/>
    </source>
</evidence>
<feature type="transmembrane region" description="Helical" evidence="13">
    <location>
        <begin position="91"/>
        <end position="110"/>
    </location>
</feature>
<evidence type="ECO:0000313" key="16">
    <source>
        <dbReference type="EMBL" id="RVZ65900.1"/>
    </source>
</evidence>
<evidence type="ECO:0000256" key="6">
    <source>
        <dbReference type="ARBA" id="ARBA00022679"/>
    </source>
</evidence>
<evidence type="ECO:0000256" key="12">
    <source>
        <dbReference type="HAMAP-Rule" id="MF_00384"/>
    </source>
</evidence>
<dbReference type="GO" id="GO:0005737">
    <property type="term" value="C:cytoplasm"/>
    <property type="evidence" value="ECO:0007669"/>
    <property type="project" value="UniProtKB-SubCell"/>
</dbReference>
<dbReference type="EC" id="2.7.1.39" evidence="3 12"/>
<evidence type="ECO:0000256" key="13">
    <source>
        <dbReference type="SAM" id="Phobius"/>
    </source>
</evidence>
<dbReference type="PRINTS" id="PR00958">
    <property type="entry name" value="HOMSERKINASE"/>
</dbReference>
<evidence type="ECO:0000256" key="9">
    <source>
        <dbReference type="ARBA" id="ARBA00022777"/>
    </source>
</evidence>
<dbReference type="PIRSF" id="PIRSF000676">
    <property type="entry name" value="Homoser_kin"/>
    <property type="match status" value="1"/>
</dbReference>
<evidence type="ECO:0000313" key="17">
    <source>
        <dbReference type="Proteomes" id="UP000288704"/>
    </source>
</evidence>
<evidence type="ECO:0000256" key="3">
    <source>
        <dbReference type="ARBA" id="ARBA00012078"/>
    </source>
</evidence>
<dbReference type="SUPFAM" id="SSF55060">
    <property type="entry name" value="GHMP Kinase, C-terminal domain"/>
    <property type="match status" value="1"/>
</dbReference>
<dbReference type="Proteomes" id="UP000288704">
    <property type="component" value="Unassembled WGS sequence"/>
</dbReference>
<dbReference type="PANTHER" id="PTHR20861:SF1">
    <property type="entry name" value="HOMOSERINE KINASE"/>
    <property type="match status" value="1"/>
</dbReference>
<keyword evidence="12" id="KW-0963">Cytoplasm</keyword>
<dbReference type="AlphaFoldDB" id="A0A438ZPS8"/>
<dbReference type="RefSeq" id="WP_127980074.1">
    <property type="nucleotide sequence ID" value="NZ_RJIC01000001.1"/>
</dbReference>
<evidence type="ECO:0000259" key="14">
    <source>
        <dbReference type="Pfam" id="PF00288"/>
    </source>
</evidence>
<dbReference type="Pfam" id="PF08544">
    <property type="entry name" value="GHMP_kinases_C"/>
    <property type="match status" value="1"/>
</dbReference>